<feature type="transmembrane region" description="Helical" evidence="1">
    <location>
        <begin position="411"/>
        <end position="431"/>
    </location>
</feature>
<feature type="transmembrane region" description="Helical" evidence="1">
    <location>
        <begin position="1065"/>
        <end position="1087"/>
    </location>
</feature>
<evidence type="ECO:0000313" key="2">
    <source>
        <dbReference type="EMBL" id="AOU98594.1"/>
    </source>
</evidence>
<keyword evidence="3" id="KW-1185">Reference proteome</keyword>
<dbReference type="PANTHER" id="PTHR32063:SF16">
    <property type="entry name" value="CATION EFFLUX SYSTEM (ACRB_ACRD_ACRF FAMILY)"/>
    <property type="match status" value="1"/>
</dbReference>
<evidence type="ECO:0000313" key="3">
    <source>
        <dbReference type="Proteomes" id="UP000095401"/>
    </source>
</evidence>
<feature type="transmembrane region" description="Helical" evidence="1">
    <location>
        <begin position="963"/>
        <end position="983"/>
    </location>
</feature>
<dbReference type="PANTHER" id="PTHR32063">
    <property type="match status" value="1"/>
</dbReference>
<feature type="transmembrane region" description="Helical" evidence="1">
    <location>
        <begin position="21"/>
        <end position="43"/>
    </location>
</feature>
<reference evidence="3" key="1">
    <citation type="submission" date="2016-09" db="EMBL/GenBank/DDBJ databases">
        <title>Acidihalobacter prosperus F5.</title>
        <authorList>
            <person name="Khaleque H.N."/>
            <person name="Ramsay J.P."/>
            <person name="Kaksonen A.H."/>
            <person name="Boxall N.J."/>
            <person name="Watkin E.L.J."/>
        </authorList>
    </citation>
    <scope>NUCLEOTIDE SEQUENCE [LARGE SCALE GENOMIC DNA]</scope>
    <source>
        <strain evidence="3">F5</strain>
    </source>
</reference>
<feature type="transmembrane region" description="Helical" evidence="1">
    <location>
        <begin position="385"/>
        <end position="405"/>
    </location>
</feature>
<dbReference type="AlphaFoldDB" id="A0A1D8IQC6"/>
<feature type="transmembrane region" description="Helical" evidence="1">
    <location>
        <begin position="937"/>
        <end position="956"/>
    </location>
</feature>
<keyword evidence="1" id="KW-0812">Transmembrane</keyword>
<feature type="transmembrane region" description="Helical" evidence="1">
    <location>
        <begin position="561"/>
        <end position="582"/>
    </location>
</feature>
<accession>A0A1D8IQC6</accession>
<organism evidence="2 3">
    <name type="scientific">Acidihalobacter yilgarnensis</name>
    <dbReference type="NCBI Taxonomy" id="2819280"/>
    <lineage>
        <taxon>Bacteria</taxon>
        <taxon>Pseudomonadati</taxon>
        <taxon>Pseudomonadota</taxon>
        <taxon>Gammaproteobacteria</taxon>
        <taxon>Chromatiales</taxon>
        <taxon>Ectothiorhodospiraceae</taxon>
        <taxon>Acidihalobacter</taxon>
    </lineage>
</organism>
<dbReference type="KEGG" id="aprs:BI364_12060"/>
<proteinExistence type="predicted"/>
<feature type="transmembrane region" description="Helical" evidence="1">
    <location>
        <begin position="495"/>
        <end position="516"/>
    </location>
</feature>
<evidence type="ECO:0000256" key="1">
    <source>
        <dbReference type="SAM" id="Phobius"/>
    </source>
</evidence>
<dbReference type="SUPFAM" id="SSF82866">
    <property type="entry name" value="Multidrug efflux transporter AcrB transmembrane domain"/>
    <property type="match status" value="2"/>
</dbReference>
<sequence>MSEQKTDSRLNLAGRLAQGFLTSKITVLIMLALTLFGTLAVIVTPRLYNPEIVVPAASILVMRPGSGPEEIQNQVVRPLEALMAGLKGVEHTYGYAVNDMGVVTVQFQVGANEERSLLLLYNQLMRNMDRLPPGTMQPLVKSIGINDVPVLAVTLSSNRLDEVALRELGERVLQQLRSVPNVGDSHVIGGQRPAVNVQIEPGRLSAAGLGLDQVLKLLKASNVVIPAGHLVNSNQQVDLRVSAAFANVAELGNIVVGVVRGKPIYLRDVARVTLGARDHDEYVSEALGAAGVRGDVTAGDAVPAVTLAIGKRAGANAVTVSGAVLSKLHRLEREMLPQGVHVSVTRDYGQRANDAVNTLMEHLAIAIIVVAFILLFFLGWREAIIVTLTVPLTLFVVLGVGWMMGQTINRISLFALILSLGLLVDAAIVVIENIHRHLHHGDCRDYGGMLVRATNEIGNPTNIATIAVILAFIPMAFVSGMMGPFMRPIPINVPVAMVASLILAYIVVPWVAYRWLKGKAMATLARRSDLEEAGQSQEDWLHRSYVAVIRPLIASGRKRSVFFLVVVGLLLLSMLMPAWQFIRPSGMNGPISPLGVSLQMLPDGNVSTFTVEIDTPAGTALAETGRVAQAVGEVLAGNRYVTHYQTYLGRTGPLSFAGMVRGDALRKGSNLAQIVVNLIGAHDRPHTSVVVTKAWKALAPVRRAFPLSRIKLFMTPPGPPVRSQVLAELYGPNYETLRQSAALVKQDFEKVYGMINIDDSVTATAPEYLIHVDARKAMLAGIVPAQVAKVVHDYVAGIEVGTLRVAHAPEPVELIVRLKQADRSWIQQVRDLRVTNAQGRSVPVGSLVRIEPASVAKPILDRDQHPVVYVMGDMLDASPVYATLTLNKMLDDTTLPNGVHVTTANLGFVDAQPHDVTHYQLLWGGDMRLTLDVFRDLGAAFIVALVFIYLLLVAYYQSFALPMIVMGAIPLTLVGIFPGHWLFHMPFNATSMIGFIALAGIVVRNSLLLIDFILEYRRRGYSLADSVIEAGAIRFRPILLTALAIIFGSAVMVSDPVFGGLAVSLIFGTLASTLLTLVVIPLMYYLWQRREDARAGTA</sequence>
<dbReference type="Gene3D" id="3.30.2090.10">
    <property type="entry name" value="Multidrug efflux transporter AcrB TolC docking domain, DN and DC subdomains"/>
    <property type="match status" value="2"/>
</dbReference>
<dbReference type="GO" id="GO:0042910">
    <property type="term" value="F:xenobiotic transmembrane transporter activity"/>
    <property type="evidence" value="ECO:0007669"/>
    <property type="project" value="TreeGrafter"/>
</dbReference>
<dbReference type="PRINTS" id="PR00702">
    <property type="entry name" value="ACRIFLAVINRP"/>
</dbReference>
<dbReference type="Gene3D" id="3.30.70.1430">
    <property type="entry name" value="Multidrug efflux transporter AcrB pore domain"/>
    <property type="match status" value="2"/>
</dbReference>
<protein>
    <submittedName>
        <fullName evidence="2">Transporter</fullName>
    </submittedName>
</protein>
<dbReference type="SUPFAM" id="SSF82693">
    <property type="entry name" value="Multidrug efflux transporter AcrB pore domain, PN1, PN2, PC1 and PC2 subdomains"/>
    <property type="match status" value="3"/>
</dbReference>
<feature type="transmembrane region" description="Helical" evidence="1">
    <location>
        <begin position="359"/>
        <end position="378"/>
    </location>
</feature>
<dbReference type="Gene3D" id="3.30.70.1320">
    <property type="entry name" value="Multidrug efflux transporter AcrB pore domain like"/>
    <property type="match status" value="1"/>
</dbReference>
<dbReference type="InterPro" id="IPR001036">
    <property type="entry name" value="Acrflvin-R"/>
</dbReference>
<dbReference type="GO" id="GO:0005886">
    <property type="term" value="C:plasma membrane"/>
    <property type="evidence" value="ECO:0007669"/>
    <property type="project" value="TreeGrafter"/>
</dbReference>
<dbReference type="InterPro" id="IPR027463">
    <property type="entry name" value="AcrB_DN_DC_subdom"/>
</dbReference>
<dbReference type="Gene3D" id="1.20.1640.10">
    <property type="entry name" value="Multidrug efflux transporter AcrB transmembrane domain"/>
    <property type="match status" value="2"/>
</dbReference>
<dbReference type="Pfam" id="PF00873">
    <property type="entry name" value="ACR_tran"/>
    <property type="match status" value="1"/>
</dbReference>
<dbReference type="EMBL" id="CP017415">
    <property type="protein sequence ID" value="AOU98594.1"/>
    <property type="molecule type" value="Genomic_DNA"/>
</dbReference>
<dbReference type="SUPFAM" id="SSF82714">
    <property type="entry name" value="Multidrug efflux transporter AcrB TolC docking domain, DN and DC subdomains"/>
    <property type="match status" value="2"/>
</dbReference>
<keyword evidence="1" id="KW-1133">Transmembrane helix</keyword>
<dbReference type="Proteomes" id="UP000095401">
    <property type="component" value="Chromosome"/>
</dbReference>
<gene>
    <name evidence="2" type="ORF">BI364_12060</name>
</gene>
<feature type="transmembrane region" description="Helical" evidence="1">
    <location>
        <begin position="1035"/>
        <end position="1053"/>
    </location>
</feature>
<feature type="transmembrane region" description="Helical" evidence="1">
    <location>
        <begin position="462"/>
        <end position="483"/>
    </location>
</feature>
<name>A0A1D8IQC6_9GAMM</name>
<dbReference type="RefSeq" id="WP_070078954.1">
    <property type="nucleotide sequence ID" value="NZ_CP017415.1"/>
</dbReference>
<feature type="transmembrane region" description="Helical" evidence="1">
    <location>
        <begin position="989"/>
        <end position="1014"/>
    </location>
</feature>
<dbReference type="Gene3D" id="3.30.70.1440">
    <property type="entry name" value="Multidrug efflux transporter AcrB pore domain"/>
    <property type="match status" value="1"/>
</dbReference>
<keyword evidence="1" id="KW-0472">Membrane</keyword>